<dbReference type="Proteomes" id="UP001321421">
    <property type="component" value="Chromosome"/>
</dbReference>
<keyword evidence="1" id="KW-0472">Membrane</keyword>
<evidence type="ECO:0008006" key="4">
    <source>
        <dbReference type="Google" id="ProtNLM"/>
    </source>
</evidence>
<sequence>MKALSQEDAMADRTNGSERTLGQLVADATTDMSGIVRGEIDLVKVEMKAEAQKAGKGGAMLAAAGVVALYMLGFLLTAGAWGLYAAGLSRWLSFLIVALVLGVVALVLALVGRSQLKKMQGGPKKTIANAQKTVQAIKPSKG</sequence>
<protein>
    <recommendedName>
        <fullName evidence="4">Superfamily III holin-X</fullName>
    </recommendedName>
</protein>
<keyword evidence="1" id="KW-0812">Transmembrane</keyword>
<organism evidence="2 3">
    <name type="scientific">Barrientosiimonas endolithica</name>
    <dbReference type="NCBI Taxonomy" id="1535208"/>
    <lineage>
        <taxon>Bacteria</taxon>
        <taxon>Bacillati</taxon>
        <taxon>Actinomycetota</taxon>
        <taxon>Actinomycetes</taxon>
        <taxon>Micrococcales</taxon>
        <taxon>Dermacoccaceae</taxon>
        <taxon>Barrientosiimonas</taxon>
    </lineage>
</organism>
<name>A0ABM8H6T8_9MICO</name>
<proteinExistence type="predicted"/>
<feature type="transmembrane region" description="Helical" evidence="1">
    <location>
        <begin position="61"/>
        <end position="85"/>
    </location>
</feature>
<gene>
    <name evidence="2" type="ORF">GCM10025872_02110</name>
</gene>
<evidence type="ECO:0000256" key="1">
    <source>
        <dbReference type="SAM" id="Phobius"/>
    </source>
</evidence>
<keyword evidence="1" id="KW-1133">Transmembrane helix</keyword>
<accession>A0ABM8H6T8</accession>
<evidence type="ECO:0000313" key="2">
    <source>
        <dbReference type="EMBL" id="BDZ56554.1"/>
    </source>
</evidence>
<dbReference type="Pfam" id="PF07332">
    <property type="entry name" value="Phage_holin_3_6"/>
    <property type="match status" value="1"/>
</dbReference>
<feature type="transmembrane region" description="Helical" evidence="1">
    <location>
        <begin position="91"/>
        <end position="111"/>
    </location>
</feature>
<dbReference type="EMBL" id="AP027735">
    <property type="protein sequence ID" value="BDZ56554.1"/>
    <property type="molecule type" value="Genomic_DNA"/>
</dbReference>
<keyword evidence="3" id="KW-1185">Reference proteome</keyword>
<reference evidence="3" key="1">
    <citation type="journal article" date="2019" name="Int. J. Syst. Evol. Microbiol.">
        <title>The Global Catalogue of Microorganisms (GCM) 10K type strain sequencing project: providing services to taxonomists for standard genome sequencing and annotation.</title>
        <authorList>
            <consortium name="The Broad Institute Genomics Platform"/>
            <consortium name="The Broad Institute Genome Sequencing Center for Infectious Disease"/>
            <person name="Wu L."/>
            <person name="Ma J."/>
        </authorList>
    </citation>
    <scope>NUCLEOTIDE SEQUENCE [LARGE SCALE GENOMIC DNA]</scope>
    <source>
        <strain evidence="3">NBRC 110608</strain>
    </source>
</reference>
<dbReference type="InterPro" id="IPR009937">
    <property type="entry name" value="Phage_holin_3_6"/>
</dbReference>
<evidence type="ECO:0000313" key="3">
    <source>
        <dbReference type="Proteomes" id="UP001321421"/>
    </source>
</evidence>